<feature type="compositionally biased region" description="Basic residues" evidence="1">
    <location>
        <begin position="475"/>
        <end position="489"/>
    </location>
</feature>
<proteinExistence type="predicted"/>
<feature type="domain" description="HNH nuclease" evidence="2">
    <location>
        <begin position="372"/>
        <end position="422"/>
    </location>
</feature>
<dbReference type="GO" id="GO:0003676">
    <property type="term" value="F:nucleic acid binding"/>
    <property type="evidence" value="ECO:0007669"/>
    <property type="project" value="InterPro"/>
</dbReference>
<dbReference type="AlphaFoldDB" id="A0A291GSA5"/>
<dbReference type="InterPro" id="IPR002711">
    <property type="entry name" value="HNH"/>
</dbReference>
<dbReference type="GO" id="GO:0008270">
    <property type="term" value="F:zinc ion binding"/>
    <property type="evidence" value="ECO:0007669"/>
    <property type="project" value="InterPro"/>
</dbReference>
<keyword evidence="3" id="KW-0540">Nuclease</keyword>
<name>A0A291GSA5_9MICO</name>
<organism evidence="3 4">
    <name type="scientific">Brachybacterium vulturis</name>
    <dbReference type="NCBI Taxonomy" id="2017484"/>
    <lineage>
        <taxon>Bacteria</taxon>
        <taxon>Bacillati</taxon>
        <taxon>Actinomycetota</taxon>
        <taxon>Actinomycetes</taxon>
        <taxon>Micrococcales</taxon>
        <taxon>Dermabacteraceae</taxon>
        <taxon>Brachybacterium</taxon>
    </lineage>
</organism>
<feature type="region of interest" description="Disordered" evidence="1">
    <location>
        <begin position="448"/>
        <end position="498"/>
    </location>
</feature>
<sequence length="498" mass="53571">MHAGGAPVLAAALGDQGFVLRELALRPGELFVPDEALGAAYTNVVGMIHELRSAMDALEARTVVALAESLTLQKQAEARARTAQEADQAPPTRKLLREATNEATREVSMLIGKSPASAAHSLASQRRLVADMPEMLTALASAQVTSTSAHNTSRAAAPLSPAQRHEMDRLLGERLPDLDGAGAETWDDATVAAIAAADPAGQERRHQRAKQERHVTVRRAEHGMATVSARVPALDGAKIRKRLSLEAERLRAAGDRRGHQAIQADSFVDTLLGQEDAMVPTTLDIGIIITDRALFHPGAGDLAQIEGHGTAPAEVLRDELRGPLGAALTKGTDRAMGPDGPALRAVMRRLYTHPLTGELVAVESRARAFPAALAKFIRWRDLVCRAPYCDAPIRQTDHIRPHASGGDTCLDNGQGLCAFCNAKEQQTRSVHRVGDPAVDGHVVEWISRSGTRRTTRPRALSTREGSPRAEPAARSPRRRSARRRRRRPPSSRAPEAPA</sequence>
<evidence type="ECO:0000313" key="4">
    <source>
        <dbReference type="Proteomes" id="UP000218165"/>
    </source>
</evidence>
<dbReference type="KEGG" id="brz:CFK38_05240"/>
<reference evidence="4" key="1">
    <citation type="submission" date="2017-09" db="EMBL/GenBank/DDBJ databases">
        <title>Brachybacterium sp. VM2412.</title>
        <authorList>
            <person name="Tak E.J."/>
            <person name="Bae J.-W."/>
        </authorList>
    </citation>
    <scope>NUCLEOTIDE SEQUENCE [LARGE SCALE GENOMIC DNA]</scope>
    <source>
        <strain evidence="4">VM2412</strain>
    </source>
</reference>
<dbReference type="GO" id="GO:0004519">
    <property type="term" value="F:endonuclease activity"/>
    <property type="evidence" value="ECO:0007669"/>
    <property type="project" value="UniProtKB-KW"/>
</dbReference>
<keyword evidence="3" id="KW-0255">Endonuclease</keyword>
<keyword evidence="4" id="KW-1185">Reference proteome</keyword>
<evidence type="ECO:0000259" key="2">
    <source>
        <dbReference type="SMART" id="SM00507"/>
    </source>
</evidence>
<evidence type="ECO:0000256" key="1">
    <source>
        <dbReference type="SAM" id="MobiDB-lite"/>
    </source>
</evidence>
<dbReference type="Gene3D" id="1.10.30.50">
    <property type="match status" value="1"/>
</dbReference>
<dbReference type="CDD" id="cd00085">
    <property type="entry name" value="HNHc"/>
    <property type="match status" value="1"/>
</dbReference>
<keyword evidence="3" id="KW-0378">Hydrolase</keyword>
<dbReference type="Proteomes" id="UP000218165">
    <property type="component" value="Chromosome"/>
</dbReference>
<dbReference type="EMBL" id="CP023563">
    <property type="protein sequence ID" value="ATG53115.1"/>
    <property type="molecule type" value="Genomic_DNA"/>
</dbReference>
<dbReference type="Pfam" id="PF01844">
    <property type="entry name" value="HNH"/>
    <property type="match status" value="1"/>
</dbReference>
<accession>A0A291GSA5</accession>
<dbReference type="InterPro" id="IPR003615">
    <property type="entry name" value="HNH_nuc"/>
</dbReference>
<gene>
    <name evidence="3" type="ORF">CFK38_05240</name>
</gene>
<evidence type="ECO:0000313" key="3">
    <source>
        <dbReference type="EMBL" id="ATG53115.1"/>
    </source>
</evidence>
<dbReference type="OrthoDB" id="5241234at2"/>
<protein>
    <submittedName>
        <fullName evidence="3">HNH endonuclease</fullName>
    </submittedName>
</protein>
<dbReference type="SMART" id="SM00507">
    <property type="entry name" value="HNHc"/>
    <property type="match status" value="1"/>
</dbReference>